<name>A0A2S5GRJ3_9BURK</name>
<dbReference type="Proteomes" id="UP000239990">
    <property type="component" value="Unassembled WGS sequence"/>
</dbReference>
<evidence type="ECO:0000313" key="1">
    <source>
        <dbReference type="EMBL" id="PPA75609.1"/>
    </source>
</evidence>
<proteinExistence type="predicted"/>
<comment type="caution">
    <text evidence="1">The sequence shown here is derived from an EMBL/GenBank/DDBJ whole genome shotgun (WGS) entry which is preliminary data.</text>
</comment>
<dbReference type="EMBL" id="PREU01000005">
    <property type="protein sequence ID" value="PPA75609.1"/>
    <property type="molecule type" value="Genomic_DNA"/>
</dbReference>
<protein>
    <submittedName>
        <fullName evidence="1">Uncharacterized protein</fullName>
    </submittedName>
</protein>
<accession>A0A2S5GRJ3</accession>
<gene>
    <name evidence="1" type="ORF">C4E15_12435</name>
</gene>
<reference evidence="1 2" key="1">
    <citation type="submission" date="2018-02" db="EMBL/GenBank/DDBJ databases">
        <title>Draft Genome of Achromobacter spanius stain 6.</title>
        <authorList>
            <person name="Gunasekera T.S."/>
            <person name="Radwan O."/>
            <person name="Ruiz O.N."/>
        </authorList>
    </citation>
    <scope>NUCLEOTIDE SEQUENCE [LARGE SCALE GENOMIC DNA]</scope>
    <source>
        <strain evidence="1 2">6</strain>
    </source>
</reference>
<evidence type="ECO:0000313" key="2">
    <source>
        <dbReference type="Proteomes" id="UP000239990"/>
    </source>
</evidence>
<sequence length="429" mass="47551">MPDCIALGIDEGDGGFLPYIMTSKVTSVVMPLTSEKLLVGVREGCAAPDLSDFNREASECSDELFIASTANHTDLGRNIGKRWKDKVDSLIQGAFESLKSYQHQNNIEPVITAPTTFTPQLTFIGWLGEEDFTPVVGTVQAIVEKLRRRFDLKRLDGITFTAEFCQTLTEIERDFDTTMTPERTPDHIAQGASAVLVIREGELKVRLVLNKAYALSLVGENMLDASVALHLIVAGLSLTHAVDQFENTLPGFLLEPVSVEDHDAVLHFALRKALRAYRSAYDSAEFGAEDLFEQEFSDCLVRVIDLAYSHIAQAKAAHAADSDHPKLFHAVHSAATDILIEAAKLIGHLHGTGKPALPAPETTVADAITARELAGWFHAFAYDLQRFWQKETWMPEDLYALNIHVERLLWPYRIFLYPADNGEGMILSL</sequence>
<organism evidence="1 2">
    <name type="scientific">Achromobacter spanius</name>
    <dbReference type="NCBI Taxonomy" id="217203"/>
    <lineage>
        <taxon>Bacteria</taxon>
        <taxon>Pseudomonadati</taxon>
        <taxon>Pseudomonadota</taxon>
        <taxon>Betaproteobacteria</taxon>
        <taxon>Burkholderiales</taxon>
        <taxon>Alcaligenaceae</taxon>
        <taxon>Achromobacter</taxon>
    </lineage>
</organism>
<dbReference type="AlphaFoldDB" id="A0A2S5GRJ3"/>